<dbReference type="RefSeq" id="XP_014246045.1">
    <property type="nucleotide sequence ID" value="XM_014390559.1"/>
</dbReference>
<evidence type="ECO:0000256" key="2">
    <source>
        <dbReference type="SAM" id="MobiDB-lite"/>
    </source>
</evidence>
<dbReference type="InterPro" id="IPR015955">
    <property type="entry name" value="Lactate_DH/Glyco_Ohase_4_C"/>
</dbReference>
<dbReference type="GO" id="GO:0016616">
    <property type="term" value="F:oxidoreductase activity, acting on the CH-OH group of donors, NAD or NADP as acceptor"/>
    <property type="evidence" value="ECO:0007669"/>
    <property type="project" value="InterPro"/>
</dbReference>
<keyword evidence="4" id="KW-1185">Reference proteome</keyword>
<dbReference type="OrthoDB" id="1510206at2759"/>
<dbReference type="GO" id="GO:0016615">
    <property type="term" value="F:malate dehydrogenase activity"/>
    <property type="evidence" value="ECO:0007669"/>
    <property type="project" value="InterPro"/>
</dbReference>
<evidence type="ECO:0000313" key="4">
    <source>
        <dbReference type="Proteomes" id="UP000494040"/>
    </source>
</evidence>
<feature type="compositionally biased region" description="Acidic residues" evidence="2">
    <location>
        <begin position="539"/>
        <end position="564"/>
    </location>
</feature>
<dbReference type="GO" id="GO:0006108">
    <property type="term" value="P:malate metabolic process"/>
    <property type="evidence" value="ECO:0007669"/>
    <property type="project" value="InterPro"/>
</dbReference>
<protein>
    <submittedName>
        <fullName evidence="3">Uncharacterized protein</fullName>
    </submittedName>
</protein>
<dbReference type="Gene3D" id="3.90.110.10">
    <property type="entry name" value="Lactate dehydrogenase/glycoside hydrolase, family 4, C-terminal"/>
    <property type="match status" value="1"/>
</dbReference>
<dbReference type="EnsemblMetazoa" id="XM_014390559.1">
    <property type="protein sequence ID" value="XP_014246045.1"/>
    <property type="gene ID" value="LOC106664642"/>
</dbReference>
<accession>A0A8I6RJ36</accession>
<keyword evidence="1" id="KW-0560">Oxidoreductase</keyword>
<dbReference type="InterPro" id="IPR010945">
    <property type="entry name" value="Malate_DH_type2"/>
</dbReference>
<dbReference type="Proteomes" id="UP000494040">
    <property type="component" value="Unassembled WGS sequence"/>
</dbReference>
<sequence length="869" mass="102222">MTTIVLAGRADSEELAIAYSVLWAAKQKFGRLFEDRVIRKLPDDYTPWLENTCKENNWKEHKEDVISWVELGFKGGPKDLIGGLDTFLEYMYETYKVLRPIKRARAENVAKKTIDQMKFDEYIEKLDSSRPKRYFVITIIGASHKATPTLIYELLRARFCIDQHGTIIHLYDEDERKLEKLKDKVEDLNYMEGLLNARSTIKMFNDLKKALEGVRLLIFLGDESKGKYQKLSRQLRYCYYQYKTLAKTMEPFLNEDVHVVFTCMDYRCFIASVFARFCNSINVYKVVAITSHLALEPTSYMAKATGLPRSHFKYQTSIVWGCVGLSHCVDLANGDVLYNLMRFKNNLPPEDFETMDDITKEFKHEYWGEDNWILRRQDYLVKGLKNTWYYVGRQKEYLFMYMNTKTYISQIKATIDTLESWYDPCPKDNRLSAGINSDGNYGFPLGLFMSQPVYVDKKTREWRVKPNILKSKDLLNLTDLVLFPLSLIRRLVHGHVFQEIIIDQDFLSLVQIGDIVIKQKKEQERLERERLERERLLEEEGLFEEEEGEELEEEEEEEEEEMVNEEFLNVEAEEPSPHETSERQTDFEDESEEGSHEELELEHSRSGSLAPDNDHEEAVEEESHGPNIAPFLDATYINDKGLQYYIGLTEKCEPMLDSELNEEQRALLNLINEFRGKPVKEAFILRKKEVYPPNGVRPFNRRSTADRAKDPAFLVARPVKFIEVPVLSIQWKEIKKVIERLQQLRKKSRKQILEYYANKVMYIFNMKDNKRQINKQNESFNIDPILSDDEQYPEYDITQRVKSTAYMDTSFLFKSDFNIDFQVQDTRPLPKEFTEPQDAYEKRAFISTLQAVEDYAEKVYHKNAKSLHV</sequence>
<proteinExistence type="predicted"/>
<dbReference type="Gene3D" id="3.40.50.720">
    <property type="entry name" value="NAD(P)-binding Rossmann-like Domain"/>
    <property type="match status" value="1"/>
</dbReference>
<evidence type="ECO:0000313" key="3">
    <source>
        <dbReference type="EnsemblMetazoa" id="XP_014246045.1"/>
    </source>
</evidence>
<name>A0A8I6RJ36_CIMLE</name>
<dbReference type="SUPFAM" id="SSF56327">
    <property type="entry name" value="LDH C-terminal domain-like"/>
    <property type="match status" value="1"/>
</dbReference>
<reference evidence="3" key="1">
    <citation type="submission" date="2022-01" db="UniProtKB">
        <authorList>
            <consortium name="EnsemblMetazoa"/>
        </authorList>
    </citation>
    <scope>IDENTIFICATION</scope>
</reference>
<dbReference type="GeneID" id="106664642"/>
<feature type="compositionally biased region" description="Basic and acidic residues" evidence="2">
    <location>
        <begin position="575"/>
        <end position="586"/>
    </location>
</feature>
<evidence type="ECO:0000256" key="1">
    <source>
        <dbReference type="ARBA" id="ARBA00023002"/>
    </source>
</evidence>
<organism evidence="3 4">
    <name type="scientific">Cimex lectularius</name>
    <name type="common">Bed bug</name>
    <name type="synonym">Acanthia lectularia</name>
    <dbReference type="NCBI Taxonomy" id="79782"/>
    <lineage>
        <taxon>Eukaryota</taxon>
        <taxon>Metazoa</taxon>
        <taxon>Ecdysozoa</taxon>
        <taxon>Arthropoda</taxon>
        <taxon>Hexapoda</taxon>
        <taxon>Insecta</taxon>
        <taxon>Pterygota</taxon>
        <taxon>Neoptera</taxon>
        <taxon>Paraneoptera</taxon>
        <taxon>Hemiptera</taxon>
        <taxon>Heteroptera</taxon>
        <taxon>Panheteroptera</taxon>
        <taxon>Cimicomorpha</taxon>
        <taxon>Cimicidae</taxon>
        <taxon>Cimex</taxon>
    </lineage>
</organism>
<dbReference type="PANTHER" id="PTHR23382">
    <property type="entry name" value="MALATE DEHYDROGENASE"/>
    <property type="match status" value="1"/>
</dbReference>
<dbReference type="AlphaFoldDB" id="A0A8I6RJ36"/>
<feature type="compositionally biased region" description="Basic and acidic residues" evidence="2">
    <location>
        <begin position="593"/>
        <end position="605"/>
    </location>
</feature>
<dbReference type="KEGG" id="clec:106664642"/>
<feature type="region of interest" description="Disordered" evidence="2">
    <location>
        <begin position="537"/>
        <end position="630"/>
    </location>
</feature>